<gene>
    <name evidence="1" type="ORF">CQ12_02005</name>
</gene>
<dbReference type="AlphaFoldDB" id="A0A0R3KX95"/>
<dbReference type="Pfam" id="PF10932">
    <property type="entry name" value="DUF2783"/>
    <property type="match status" value="1"/>
</dbReference>
<evidence type="ECO:0000313" key="2">
    <source>
        <dbReference type="Proteomes" id="UP000050863"/>
    </source>
</evidence>
<dbReference type="GO" id="GO:0016853">
    <property type="term" value="F:isomerase activity"/>
    <property type="evidence" value="ECO:0007669"/>
    <property type="project" value="UniProtKB-KW"/>
</dbReference>
<dbReference type="OrthoDB" id="8420594at2"/>
<dbReference type="EMBL" id="LLXZ01000191">
    <property type="protein sequence ID" value="KRQ97471.1"/>
    <property type="molecule type" value="Genomic_DNA"/>
</dbReference>
<keyword evidence="1" id="KW-0413">Isomerase</keyword>
<dbReference type="InterPro" id="IPR021233">
    <property type="entry name" value="DUF2783"/>
</dbReference>
<organism evidence="1 2">
    <name type="scientific">Bradyrhizobium jicamae</name>
    <dbReference type="NCBI Taxonomy" id="280332"/>
    <lineage>
        <taxon>Bacteria</taxon>
        <taxon>Pseudomonadati</taxon>
        <taxon>Pseudomonadota</taxon>
        <taxon>Alphaproteobacteria</taxon>
        <taxon>Hyphomicrobiales</taxon>
        <taxon>Nitrobacteraceae</taxon>
        <taxon>Bradyrhizobium</taxon>
    </lineage>
</organism>
<evidence type="ECO:0000313" key="1">
    <source>
        <dbReference type="EMBL" id="KRQ97471.1"/>
    </source>
</evidence>
<comment type="caution">
    <text evidence="1">The sequence shown here is derived from an EMBL/GenBank/DDBJ whole genome shotgun (WGS) entry which is preliminary data.</text>
</comment>
<keyword evidence="2" id="KW-1185">Reference proteome</keyword>
<protein>
    <submittedName>
        <fullName evidence="1">DNA topoisomerase IV</fullName>
    </submittedName>
</protein>
<dbReference type="STRING" id="280332.CQ12_02005"/>
<sequence length="76" mass="8143">MALSTSSNFAKPDDAFRAIVEAHRGLNDEQSADLDAALVLILANHIGDLDVLKEAIALAAQRMLGASQQQAQQQQQ</sequence>
<accession>A0A0R3KX95</accession>
<dbReference type="Proteomes" id="UP000050863">
    <property type="component" value="Unassembled WGS sequence"/>
</dbReference>
<dbReference type="RefSeq" id="WP_057839449.1">
    <property type="nucleotide sequence ID" value="NZ_LLXZ01000191.1"/>
</dbReference>
<proteinExistence type="predicted"/>
<reference evidence="1 2" key="1">
    <citation type="submission" date="2014-03" db="EMBL/GenBank/DDBJ databases">
        <title>Bradyrhizobium valentinum sp. nov., isolated from effective nodules of Lupinus mariae-josephae, a lupine endemic of basic-lime soils in Eastern Spain.</title>
        <authorList>
            <person name="Duran D."/>
            <person name="Rey L."/>
            <person name="Navarro A."/>
            <person name="Busquets A."/>
            <person name="Imperial J."/>
            <person name="Ruiz-Argueso T."/>
        </authorList>
    </citation>
    <scope>NUCLEOTIDE SEQUENCE [LARGE SCALE GENOMIC DNA]</scope>
    <source>
        <strain evidence="1 2">PAC68</strain>
    </source>
</reference>
<name>A0A0R3KX95_9BRAD</name>